<evidence type="ECO:0000256" key="1">
    <source>
        <dbReference type="SAM" id="Phobius"/>
    </source>
</evidence>
<feature type="transmembrane region" description="Helical" evidence="1">
    <location>
        <begin position="103"/>
        <end position="128"/>
    </location>
</feature>
<keyword evidence="3" id="KW-1185">Reference proteome</keyword>
<dbReference type="Proteomes" id="UP000244896">
    <property type="component" value="Chromosome"/>
</dbReference>
<accession>A0A2U8E0V8</accession>
<gene>
    <name evidence="2" type="ORF">CKA38_03665</name>
</gene>
<evidence type="ECO:0000313" key="2">
    <source>
        <dbReference type="EMBL" id="AWI08466.1"/>
    </source>
</evidence>
<keyword evidence="1" id="KW-0812">Transmembrane</keyword>
<protein>
    <submittedName>
        <fullName evidence="2">Uncharacterized protein</fullName>
    </submittedName>
</protein>
<dbReference type="OrthoDB" id="197152at2"/>
<feature type="transmembrane region" description="Helical" evidence="1">
    <location>
        <begin position="17"/>
        <end position="37"/>
    </location>
</feature>
<feature type="transmembrane region" description="Helical" evidence="1">
    <location>
        <begin position="77"/>
        <end position="97"/>
    </location>
</feature>
<dbReference type="KEGG" id="elut:CKA38_03665"/>
<keyword evidence="1" id="KW-1133">Transmembrane helix</keyword>
<sequence length="136" mass="15879">MLTLATQSVSALPVEPWVIDAVVAIIALLIAVAAVWLQWSHFKKTHPISPQQGNRTRAPFGMNTPYNRWKSLYWREVRATFVLALISLFMVGFIVAFRREVTVASIAAIIFWIGMFFYNLWVAQWYAWRIHNKRRR</sequence>
<evidence type="ECO:0000313" key="3">
    <source>
        <dbReference type="Proteomes" id="UP000244896"/>
    </source>
</evidence>
<dbReference type="AlphaFoldDB" id="A0A2U8E0V8"/>
<organism evidence="2 3">
    <name type="scientific">Ereboglobus luteus</name>
    <dbReference type="NCBI Taxonomy" id="1796921"/>
    <lineage>
        <taxon>Bacteria</taxon>
        <taxon>Pseudomonadati</taxon>
        <taxon>Verrucomicrobiota</taxon>
        <taxon>Opitutia</taxon>
        <taxon>Opitutales</taxon>
        <taxon>Opitutaceae</taxon>
        <taxon>Ereboglobus</taxon>
    </lineage>
</organism>
<dbReference type="EMBL" id="CP023004">
    <property type="protein sequence ID" value="AWI08466.1"/>
    <property type="molecule type" value="Genomic_DNA"/>
</dbReference>
<proteinExistence type="predicted"/>
<keyword evidence="1" id="KW-0472">Membrane</keyword>
<name>A0A2U8E0V8_9BACT</name>
<reference evidence="2 3" key="1">
    <citation type="journal article" date="2018" name="Syst. Appl. Microbiol.">
        <title>Ereboglobus luteus gen. nov. sp. nov. from cockroach guts, and new insights into the oxygen relationship of the genera Opitutus and Didymococcus (Verrucomicrobia: Opitutaceae).</title>
        <authorList>
            <person name="Tegtmeier D."/>
            <person name="Belitz A."/>
            <person name="Radek R."/>
            <person name="Heimerl T."/>
            <person name="Brune A."/>
        </authorList>
    </citation>
    <scope>NUCLEOTIDE SEQUENCE [LARGE SCALE GENOMIC DNA]</scope>
    <source>
        <strain evidence="2 3">Ho45</strain>
    </source>
</reference>